<dbReference type="GO" id="GO:0006508">
    <property type="term" value="P:proteolysis"/>
    <property type="evidence" value="ECO:0007669"/>
    <property type="project" value="UniProtKB-KW"/>
</dbReference>
<evidence type="ECO:0000256" key="2">
    <source>
        <dbReference type="ARBA" id="ARBA00022670"/>
    </source>
</evidence>
<dbReference type="EMBL" id="JASFZW010000009">
    <property type="protein sequence ID" value="KAK2076633.1"/>
    <property type="molecule type" value="Genomic_DNA"/>
</dbReference>
<dbReference type="GO" id="GO:0008234">
    <property type="term" value="F:cysteine-type peptidase activity"/>
    <property type="evidence" value="ECO:0007669"/>
    <property type="project" value="InterPro"/>
</dbReference>
<accession>A0AAD9IFH9</accession>
<reference evidence="6" key="1">
    <citation type="submission" date="2021-01" db="EMBL/GenBank/DDBJ databases">
        <authorList>
            <person name="Eckstrom K.M.E."/>
        </authorList>
    </citation>
    <scope>NUCLEOTIDE SEQUENCE</scope>
    <source>
        <strain evidence="6">UVCC 0001</strain>
    </source>
</reference>
<sequence length="379" mass="42688">MGLSCQFPPGGGAGSVEVSARDLAKLAPGVYLNDTLIEFYLKRIQSELPERVARHCHFFSTFFYERLAERAAPEQALEALKGPHKGRLSPHFCQAARNWNKVRTWTKDVDIFQKDYLFVPVHHASHWSLVIICHPGRVGQERQAGTGTPCILHFDSIYNGHRSVESADRLRAYLWLEYTAKAVRQDNYCDCGLFLCAYAEFFAKCPPPYIHIGEMRDMTIHHRKTNGDLFDGTPDCYPGRLNEDWFPQSNAGALRMRMKRLILTMIAYLGPSEWRPLGEAAKLVRAAKLAEAGPGDEATRSRDSSLQGRRRHSARLSQEIEVVASRGPPEAPEVETAKWRQEHSVWQGLSLLNAAVKGTPVTYSRKKPKQASPQGFADL</sequence>
<protein>
    <recommendedName>
        <fullName evidence="5">Ubiquitin-like protease family profile domain-containing protein</fullName>
    </recommendedName>
</protein>
<dbReference type="InterPro" id="IPR038765">
    <property type="entry name" value="Papain-like_cys_pep_sf"/>
</dbReference>
<dbReference type="InterPro" id="IPR003653">
    <property type="entry name" value="Peptidase_C48_C"/>
</dbReference>
<dbReference type="PROSITE" id="PS50600">
    <property type="entry name" value="ULP_PROTEASE"/>
    <property type="match status" value="1"/>
</dbReference>
<feature type="domain" description="Ubiquitin-like protease family profile" evidence="5">
    <location>
        <begin position="16"/>
        <end position="202"/>
    </location>
</feature>
<dbReference type="Gene3D" id="3.40.395.10">
    <property type="entry name" value="Adenoviral Proteinase, Chain A"/>
    <property type="match status" value="1"/>
</dbReference>
<proteinExistence type="inferred from homology"/>
<dbReference type="SUPFAM" id="SSF54001">
    <property type="entry name" value="Cysteine proteinases"/>
    <property type="match status" value="1"/>
</dbReference>
<dbReference type="AlphaFoldDB" id="A0AAD9IFH9"/>
<evidence type="ECO:0000313" key="7">
    <source>
        <dbReference type="Proteomes" id="UP001255856"/>
    </source>
</evidence>
<dbReference type="Proteomes" id="UP001255856">
    <property type="component" value="Unassembled WGS sequence"/>
</dbReference>
<evidence type="ECO:0000256" key="1">
    <source>
        <dbReference type="ARBA" id="ARBA00005234"/>
    </source>
</evidence>
<keyword evidence="7" id="KW-1185">Reference proteome</keyword>
<name>A0AAD9IFH9_PROWI</name>
<evidence type="ECO:0000256" key="3">
    <source>
        <dbReference type="ARBA" id="ARBA00022801"/>
    </source>
</evidence>
<dbReference type="PANTHER" id="PTHR47764">
    <property type="entry name" value="UBIQUITIN-LIKE-SPECIFIC PROTEASE 2B-RELATED"/>
    <property type="match status" value="1"/>
</dbReference>
<gene>
    <name evidence="6" type="ORF">QBZ16_005393</name>
</gene>
<comment type="caution">
    <text evidence="6">The sequence shown here is derived from an EMBL/GenBank/DDBJ whole genome shotgun (WGS) entry which is preliminary data.</text>
</comment>
<organism evidence="6 7">
    <name type="scientific">Prototheca wickerhamii</name>
    <dbReference type="NCBI Taxonomy" id="3111"/>
    <lineage>
        <taxon>Eukaryota</taxon>
        <taxon>Viridiplantae</taxon>
        <taxon>Chlorophyta</taxon>
        <taxon>core chlorophytes</taxon>
        <taxon>Trebouxiophyceae</taxon>
        <taxon>Chlorellales</taxon>
        <taxon>Chlorellaceae</taxon>
        <taxon>Prototheca</taxon>
    </lineage>
</organism>
<comment type="similarity">
    <text evidence="1">Belongs to the peptidase C48 family.</text>
</comment>
<dbReference type="Pfam" id="PF02902">
    <property type="entry name" value="Peptidase_C48"/>
    <property type="match status" value="1"/>
</dbReference>
<keyword evidence="3" id="KW-0378">Hydrolase</keyword>
<feature type="region of interest" description="Disordered" evidence="4">
    <location>
        <begin position="290"/>
        <end position="316"/>
    </location>
</feature>
<keyword evidence="2" id="KW-0645">Protease</keyword>
<evidence type="ECO:0000259" key="5">
    <source>
        <dbReference type="PROSITE" id="PS50600"/>
    </source>
</evidence>
<dbReference type="PANTHER" id="PTHR47764:SF2">
    <property type="entry name" value="UBIQUITIN-LIKE PROTEASE FAMILY PROFILE DOMAIN-CONTAINING PROTEIN"/>
    <property type="match status" value="1"/>
</dbReference>
<evidence type="ECO:0000256" key="4">
    <source>
        <dbReference type="SAM" id="MobiDB-lite"/>
    </source>
</evidence>
<evidence type="ECO:0000313" key="6">
    <source>
        <dbReference type="EMBL" id="KAK2076633.1"/>
    </source>
</evidence>